<comment type="caution">
    <text evidence="1">The sequence shown here is derived from an EMBL/GenBank/DDBJ whole genome shotgun (WGS) entry which is preliminary data.</text>
</comment>
<evidence type="ECO:0000313" key="2">
    <source>
        <dbReference type="Proteomes" id="UP000553963"/>
    </source>
</evidence>
<gene>
    <name evidence="1" type="ORF">GGR25_003583</name>
</gene>
<dbReference type="AlphaFoldDB" id="A0A840AVR0"/>
<keyword evidence="2" id="KW-1185">Reference proteome</keyword>
<dbReference type="EMBL" id="JACIDS010000004">
    <property type="protein sequence ID" value="MBB3932525.1"/>
    <property type="molecule type" value="Genomic_DNA"/>
</dbReference>
<accession>A0A840AVR0</accession>
<name>A0A840AVR0_9HYPH</name>
<proteinExistence type="predicted"/>
<dbReference type="Proteomes" id="UP000553963">
    <property type="component" value="Unassembled WGS sequence"/>
</dbReference>
<dbReference type="RefSeq" id="WP_183400143.1">
    <property type="nucleotide sequence ID" value="NZ_JACIDS010000004.1"/>
</dbReference>
<reference evidence="1 2" key="1">
    <citation type="submission" date="2020-08" db="EMBL/GenBank/DDBJ databases">
        <title>Genomic Encyclopedia of Type Strains, Phase IV (KMG-IV): sequencing the most valuable type-strain genomes for metagenomic binning, comparative biology and taxonomic classification.</title>
        <authorList>
            <person name="Goeker M."/>
        </authorList>
    </citation>
    <scope>NUCLEOTIDE SEQUENCE [LARGE SCALE GENOMIC DNA]</scope>
    <source>
        <strain evidence="1 2">DSM 25966</strain>
    </source>
</reference>
<organism evidence="1 2">
    <name type="scientific">Kaistia hirudinis</name>
    <dbReference type="NCBI Taxonomy" id="1293440"/>
    <lineage>
        <taxon>Bacteria</taxon>
        <taxon>Pseudomonadati</taxon>
        <taxon>Pseudomonadota</taxon>
        <taxon>Alphaproteobacteria</taxon>
        <taxon>Hyphomicrobiales</taxon>
        <taxon>Kaistiaceae</taxon>
        <taxon>Kaistia</taxon>
    </lineage>
</organism>
<sequence>MRALAAADLVELAEAGQGRGPSFLALGILGRADPGIDAAALTLGQRDAMLLAVRAQLCGPHLDFVSECPACGTMLEMTLRAEEIGLDLAAQPAPQTRQIRAGGVVIAVAPLTAGALAAAEQLDDPDSARRLLLKAAAPDAPEEETALAAVEAAVEAMDPGVDTGLDWSCPTCAARWSEAVDVAALLASEITVRSRAVLADVAVLARAFHWPERDILALPAERRRFYLDAVQP</sequence>
<evidence type="ECO:0000313" key="1">
    <source>
        <dbReference type="EMBL" id="MBB3932525.1"/>
    </source>
</evidence>
<protein>
    <recommendedName>
        <fullName evidence="3">Phage baseplate protein</fullName>
    </recommendedName>
</protein>
<evidence type="ECO:0008006" key="3">
    <source>
        <dbReference type="Google" id="ProtNLM"/>
    </source>
</evidence>